<evidence type="ECO:0000313" key="2">
    <source>
        <dbReference type="Proteomes" id="UP001054945"/>
    </source>
</evidence>
<proteinExistence type="predicted"/>
<gene>
    <name evidence="1" type="ORF">CEXT_345691</name>
</gene>
<comment type="caution">
    <text evidence="1">The sequence shown here is derived from an EMBL/GenBank/DDBJ whole genome shotgun (WGS) entry which is preliminary data.</text>
</comment>
<protein>
    <submittedName>
        <fullName evidence="1">Uncharacterized protein</fullName>
    </submittedName>
</protein>
<sequence length="85" mass="9387">MSWLRHCLRFVPQCFVGKTQNCGKLKENHSTGMFVPFSKGIGGYCERSVSSVLDLESIQNPEPLLFVIIAIFGCGYESKSVLGVT</sequence>
<dbReference type="Proteomes" id="UP001054945">
    <property type="component" value="Unassembled WGS sequence"/>
</dbReference>
<evidence type="ECO:0000313" key="1">
    <source>
        <dbReference type="EMBL" id="GIY00277.1"/>
    </source>
</evidence>
<name>A0AAV4PT89_CAEEX</name>
<accession>A0AAV4PT89</accession>
<dbReference type="EMBL" id="BPLR01005158">
    <property type="protein sequence ID" value="GIY00277.1"/>
    <property type="molecule type" value="Genomic_DNA"/>
</dbReference>
<organism evidence="1 2">
    <name type="scientific">Caerostris extrusa</name>
    <name type="common">Bark spider</name>
    <name type="synonym">Caerostris bankana</name>
    <dbReference type="NCBI Taxonomy" id="172846"/>
    <lineage>
        <taxon>Eukaryota</taxon>
        <taxon>Metazoa</taxon>
        <taxon>Ecdysozoa</taxon>
        <taxon>Arthropoda</taxon>
        <taxon>Chelicerata</taxon>
        <taxon>Arachnida</taxon>
        <taxon>Araneae</taxon>
        <taxon>Araneomorphae</taxon>
        <taxon>Entelegynae</taxon>
        <taxon>Araneoidea</taxon>
        <taxon>Araneidae</taxon>
        <taxon>Caerostris</taxon>
    </lineage>
</organism>
<reference evidence="1 2" key="1">
    <citation type="submission" date="2021-06" db="EMBL/GenBank/DDBJ databases">
        <title>Caerostris extrusa draft genome.</title>
        <authorList>
            <person name="Kono N."/>
            <person name="Arakawa K."/>
        </authorList>
    </citation>
    <scope>NUCLEOTIDE SEQUENCE [LARGE SCALE GENOMIC DNA]</scope>
</reference>
<keyword evidence="2" id="KW-1185">Reference proteome</keyword>
<dbReference type="AlphaFoldDB" id="A0AAV4PT89"/>